<evidence type="ECO:0000313" key="6">
    <source>
        <dbReference type="Proteomes" id="UP000182841"/>
    </source>
</evidence>
<sequence length="357" mass="38215">MRPESGREFCETAAVADVMQRVLALLAVLQSGRSFSGAELAARLDVPPRTLRRDIGRLRGYGYPVETRPGPGGHYRLAAGRAMPPLVLDDDEAVATLLGLAALGSTGSASEGSIDEAAVRAYGKVDQYLPKRLRPRAAALRASLETAPTPAPSTSAETVSRLAEAIAQEHTVTFGYVGAAGEATTRLVEPHRHLHLHQRWYLLGWDVDKRDWRVFRLDRLAGLRVTGRTFSPRPLPAGTGIDRLRAGINRHRRRVVLTVDAPVPAVADAFHRQDVVLSALAGGATRAELALDSWQWLLPGLGFLDAGFTVEEPEDFRTALRNFAARLGRAAPGPPPDGPEQHGPGGAPGTGTADPDG</sequence>
<keyword evidence="5" id="KW-0238">DNA-binding</keyword>
<protein>
    <submittedName>
        <fullName evidence="5">Predicted DNA-binding transcriptional regulator YafY, contains an HTH and WYL domains</fullName>
    </submittedName>
</protein>
<dbReference type="InterPro" id="IPR051534">
    <property type="entry name" value="CBASS_pafABC_assoc_protein"/>
</dbReference>
<organism evidence="5 6">
    <name type="scientific">Streptomyces qinglanensis</name>
    <dbReference type="NCBI Taxonomy" id="943816"/>
    <lineage>
        <taxon>Bacteria</taxon>
        <taxon>Bacillati</taxon>
        <taxon>Actinomycetota</taxon>
        <taxon>Actinomycetes</taxon>
        <taxon>Kitasatosporales</taxon>
        <taxon>Streptomycetaceae</taxon>
        <taxon>Streptomyces</taxon>
    </lineage>
</organism>
<dbReference type="PANTHER" id="PTHR34580:SF3">
    <property type="entry name" value="PROTEIN PAFB"/>
    <property type="match status" value="1"/>
</dbReference>
<dbReference type="Pfam" id="PF08279">
    <property type="entry name" value="HTH_11"/>
    <property type="match status" value="1"/>
</dbReference>
<name>A0A1H9R846_9ACTN</name>
<dbReference type="AlphaFoldDB" id="A0A1H9R846"/>
<gene>
    <name evidence="5" type="ORF">SAMN05421870_103370</name>
</gene>
<evidence type="ECO:0000256" key="3">
    <source>
        <dbReference type="SAM" id="MobiDB-lite"/>
    </source>
</evidence>
<feature type="domain" description="HTH deoR-type" evidence="4">
    <location>
        <begin position="18"/>
        <end position="73"/>
    </location>
</feature>
<dbReference type="Pfam" id="PF13280">
    <property type="entry name" value="WYL"/>
    <property type="match status" value="1"/>
</dbReference>
<dbReference type="EMBL" id="FOGO01000003">
    <property type="protein sequence ID" value="SER68848.1"/>
    <property type="molecule type" value="Genomic_DNA"/>
</dbReference>
<evidence type="ECO:0000313" key="5">
    <source>
        <dbReference type="EMBL" id="SER68848.1"/>
    </source>
</evidence>
<dbReference type="InterPro" id="IPR036390">
    <property type="entry name" value="WH_DNA-bd_sf"/>
</dbReference>
<dbReference type="InterPro" id="IPR036388">
    <property type="entry name" value="WH-like_DNA-bd_sf"/>
</dbReference>
<dbReference type="PIRSF" id="PIRSF016838">
    <property type="entry name" value="PafC"/>
    <property type="match status" value="1"/>
</dbReference>
<dbReference type="PROSITE" id="PS52050">
    <property type="entry name" value="WYL"/>
    <property type="match status" value="1"/>
</dbReference>
<dbReference type="GO" id="GO:0003700">
    <property type="term" value="F:DNA-binding transcription factor activity"/>
    <property type="evidence" value="ECO:0007669"/>
    <property type="project" value="InterPro"/>
</dbReference>
<reference evidence="6" key="1">
    <citation type="submission" date="2016-10" db="EMBL/GenBank/DDBJ databases">
        <authorList>
            <person name="Varghese N."/>
            <person name="Submissions S."/>
        </authorList>
    </citation>
    <scope>NUCLEOTIDE SEQUENCE [LARGE SCALE GENOMIC DNA]</scope>
    <source>
        <strain evidence="6">CGMCC 4.6825</strain>
    </source>
</reference>
<dbReference type="SUPFAM" id="SSF46785">
    <property type="entry name" value="Winged helix' DNA-binding domain"/>
    <property type="match status" value="1"/>
</dbReference>
<dbReference type="InterPro" id="IPR013196">
    <property type="entry name" value="HTH_11"/>
</dbReference>
<dbReference type="InterPro" id="IPR026881">
    <property type="entry name" value="WYL_dom"/>
</dbReference>
<dbReference type="PROSITE" id="PS51000">
    <property type="entry name" value="HTH_DEOR_2"/>
    <property type="match status" value="1"/>
</dbReference>
<evidence type="ECO:0000259" key="4">
    <source>
        <dbReference type="PROSITE" id="PS51000"/>
    </source>
</evidence>
<keyword evidence="2" id="KW-0804">Transcription</keyword>
<evidence type="ECO:0000256" key="1">
    <source>
        <dbReference type="ARBA" id="ARBA00023015"/>
    </source>
</evidence>
<proteinExistence type="predicted"/>
<accession>A0A1H9R846</accession>
<dbReference type="OrthoDB" id="3616433at2"/>
<dbReference type="InterPro" id="IPR028349">
    <property type="entry name" value="PafC-like"/>
</dbReference>
<dbReference type="Gene3D" id="1.10.10.10">
    <property type="entry name" value="Winged helix-like DNA-binding domain superfamily/Winged helix DNA-binding domain"/>
    <property type="match status" value="1"/>
</dbReference>
<dbReference type="InterPro" id="IPR001034">
    <property type="entry name" value="DeoR_HTH"/>
</dbReference>
<dbReference type="GO" id="GO:0003677">
    <property type="term" value="F:DNA binding"/>
    <property type="evidence" value="ECO:0007669"/>
    <property type="project" value="UniProtKB-KW"/>
</dbReference>
<keyword evidence="1" id="KW-0805">Transcription regulation</keyword>
<dbReference type="Proteomes" id="UP000182841">
    <property type="component" value="Unassembled WGS sequence"/>
</dbReference>
<dbReference type="PANTHER" id="PTHR34580">
    <property type="match status" value="1"/>
</dbReference>
<keyword evidence="6" id="KW-1185">Reference proteome</keyword>
<feature type="region of interest" description="Disordered" evidence="3">
    <location>
        <begin position="327"/>
        <end position="357"/>
    </location>
</feature>
<evidence type="ECO:0000256" key="2">
    <source>
        <dbReference type="ARBA" id="ARBA00023163"/>
    </source>
</evidence>